<dbReference type="SUPFAM" id="SSF143034">
    <property type="entry name" value="L35p-like"/>
    <property type="match status" value="1"/>
</dbReference>
<dbReference type="GO" id="GO:0005840">
    <property type="term" value="C:ribosome"/>
    <property type="evidence" value="ECO:0007669"/>
    <property type="project" value="UniProtKB-KW"/>
</dbReference>
<comment type="caution">
    <text evidence="6">The sequence shown here is derived from an EMBL/GenBank/DDBJ whole genome shotgun (WGS) entry which is preliminary data.</text>
</comment>
<keyword evidence="2 4" id="KW-0689">Ribosomal protein</keyword>
<evidence type="ECO:0000256" key="1">
    <source>
        <dbReference type="ARBA" id="ARBA00006598"/>
    </source>
</evidence>
<dbReference type="PRINTS" id="PR00064">
    <property type="entry name" value="RIBOSOMALL35"/>
</dbReference>
<proteinExistence type="inferred from homology"/>
<evidence type="ECO:0000256" key="3">
    <source>
        <dbReference type="ARBA" id="ARBA00023274"/>
    </source>
</evidence>
<dbReference type="InterPro" id="IPR001706">
    <property type="entry name" value="Ribosomal_bL35"/>
</dbReference>
<evidence type="ECO:0000256" key="2">
    <source>
        <dbReference type="ARBA" id="ARBA00022980"/>
    </source>
</evidence>
<dbReference type="EMBL" id="PCSD01000083">
    <property type="protein sequence ID" value="PIP33607.1"/>
    <property type="molecule type" value="Genomic_DNA"/>
</dbReference>
<reference evidence="6 7" key="1">
    <citation type="submission" date="2017-09" db="EMBL/GenBank/DDBJ databases">
        <title>Depth-based differentiation of microbial function through sediment-hosted aquifers and enrichment of novel symbionts in the deep terrestrial subsurface.</title>
        <authorList>
            <person name="Probst A.J."/>
            <person name="Ladd B."/>
            <person name="Jarett J.K."/>
            <person name="Geller-Mcgrath D.E."/>
            <person name="Sieber C.M."/>
            <person name="Emerson J.B."/>
            <person name="Anantharaman K."/>
            <person name="Thomas B.C."/>
            <person name="Malmstrom R."/>
            <person name="Stieglmeier M."/>
            <person name="Klingl A."/>
            <person name="Woyke T."/>
            <person name="Ryan C.M."/>
            <person name="Banfield J.F."/>
        </authorList>
    </citation>
    <scope>NUCLEOTIDE SEQUENCE [LARGE SCALE GENOMIC DNA]</scope>
    <source>
        <strain evidence="6">CG23_combo_of_CG06-09_8_20_14_all_49_15</strain>
    </source>
</reference>
<dbReference type="GO" id="GO:0006412">
    <property type="term" value="P:translation"/>
    <property type="evidence" value="ECO:0007669"/>
    <property type="project" value="UniProtKB-UniRule"/>
</dbReference>
<gene>
    <name evidence="4" type="primary">rpmI</name>
    <name evidence="6" type="ORF">COX22_03485</name>
</gene>
<dbReference type="Pfam" id="PF01632">
    <property type="entry name" value="Ribosomal_L35p"/>
    <property type="match status" value="1"/>
</dbReference>
<protein>
    <recommendedName>
        <fullName evidence="4">Large ribosomal subunit protein bL35</fullName>
    </recommendedName>
</protein>
<keyword evidence="3 4" id="KW-0687">Ribonucleoprotein</keyword>
<dbReference type="Proteomes" id="UP000230729">
    <property type="component" value="Unassembled WGS sequence"/>
</dbReference>
<evidence type="ECO:0000313" key="6">
    <source>
        <dbReference type="EMBL" id="PIP33607.1"/>
    </source>
</evidence>
<sequence>MPKVKTHKATAKRFTITKKNKIKARKSGHDHFNAHESGRIVRQKRLDINLDKDLHKTIKFLMPY</sequence>
<accession>A0A2G9ZKA8</accession>
<dbReference type="InterPro" id="IPR021137">
    <property type="entry name" value="Ribosomal_bL35-like"/>
</dbReference>
<dbReference type="AlphaFoldDB" id="A0A2G9ZKA8"/>
<dbReference type="Gene3D" id="4.10.410.60">
    <property type="match status" value="1"/>
</dbReference>
<name>A0A2G9ZKA8_9BACT</name>
<dbReference type="GO" id="GO:0003735">
    <property type="term" value="F:structural constituent of ribosome"/>
    <property type="evidence" value="ECO:0007669"/>
    <property type="project" value="InterPro"/>
</dbReference>
<evidence type="ECO:0000256" key="4">
    <source>
        <dbReference type="HAMAP-Rule" id="MF_00514"/>
    </source>
</evidence>
<comment type="similarity">
    <text evidence="1 4 5">Belongs to the bacterial ribosomal protein bL35 family.</text>
</comment>
<evidence type="ECO:0000256" key="5">
    <source>
        <dbReference type="RuleBase" id="RU000568"/>
    </source>
</evidence>
<dbReference type="InterPro" id="IPR037229">
    <property type="entry name" value="Ribosomal_bL35_sf"/>
</dbReference>
<dbReference type="HAMAP" id="MF_00514">
    <property type="entry name" value="Ribosomal_bL35"/>
    <property type="match status" value="1"/>
</dbReference>
<organism evidence="6 7">
    <name type="scientific">Candidatus Falkowbacteria bacterium CG23_combo_of_CG06-09_8_20_14_all_49_15</name>
    <dbReference type="NCBI Taxonomy" id="1974572"/>
    <lineage>
        <taxon>Bacteria</taxon>
        <taxon>Candidatus Falkowiibacteriota</taxon>
    </lineage>
</organism>
<evidence type="ECO:0000313" key="7">
    <source>
        <dbReference type="Proteomes" id="UP000230729"/>
    </source>
</evidence>
<dbReference type="GO" id="GO:1990904">
    <property type="term" value="C:ribonucleoprotein complex"/>
    <property type="evidence" value="ECO:0007669"/>
    <property type="project" value="UniProtKB-KW"/>
</dbReference>